<proteinExistence type="predicted"/>
<dbReference type="InterPro" id="IPR013517">
    <property type="entry name" value="FG-GAP"/>
</dbReference>
<dbReference type="InterPro" id="IPR011990">
    <property type="entry name" value="TPR-like_helical_dom_sf"/>
</dbReference>
<sequence>MVKGFSILTSVAVCGAALAVFSGNGETQSVDVQRLRNRGQATYEEKQYADAVKAFTEVLSNASATPQDRLNLAIAQYRDGDDQLAIETLADAGGLLDDHPGASYLRGLIARRTNTLGEARSTLERARDLDPTDPAIRYNLGAVYVQLGAQDLALAEFEAVTAMGFDIALQHYVSALYQHFQILLRRGQREEAEPEIALYTETSRRLSPAARSPDALEQSRSTFIVVPDVSLQPADPDSAQSLRFVSTGPPIDLPVGGDIAIADLNRDGRPDWITTGPTGQVWLSSGNAHVPRSFPTPAGPAGLGDFDRDGWPDLYVGDISGGRLFRNVLVDADDAPIVFLPVETEGLAATGDATGVLWVDYDHDGDLDVLIGHTGGSLRLLRNLGDGSFDDTTSVAGLNAARTGQRALSVDFDHDYDVDLFVWGENGTELYSNQRGGKFIEVGAAVGAAVTAATKAVVAEDLDNDGRIDLALATAEGLVALRNMSDGTFLPADLGELADLQADALDIADFNNDSYLDLVLTVGGTMQFFANRDNFQFVNFGPLPSDADLGDGSPARFLGAADIDGNGGMDVMVARANQLFGFMQPEPVGNWLSLSVEGIKNNLNGIGANVEVKVDGSYQLRPLRSAPLHFGIGSAERAEILRITWPNGIVQNLFDVVADQLVTTKELERLEGSCPFLYTWDGHGFHFVNEVLGAAPIGMLLADDLYHFPDPKPDEYVFVPGEHFRAVDGNYEIRITEELRETVYLDAVRVLAIDHPESIKILPDEAFGGQVRPALRLYAYEKLLPLRVTDQEGTDWTNELAAIDGTWARPFEPAAYDGLATNHSLTLELPEAPEGQPVHLYLTGWVYWSMGSVNLAVDQDPRTGFTPVSLEVPDGQGGWKTAIEDIGLPVAKNSTQIVDVTSVLNRADPRVRIGTTMRLYWDAMAYTVGGIFPEGLVPSGDWQLEHGVPRVGLLELRPGGAGGSLEASRERIDDVASEPPAGAGIPVRVQVLAPNDAELRPRGFSAVSRTA</sequence>
<evidence type="ECO:0000256" key="1">
    <source>
        <dbReference type="ARBA" id="ARBA00022729"/>
    </source>
</evidence>
<name>A0A381RI49_9ZZZZ</name>
<dbReference type="SUPFAM" id="SSF69318">
    <property type="entry name" value="Integrin alpha N-terminal domain"/>
    <property type="match status" value="1"/>
</dbReference>
<accession>A0A381RI49</accession>
<dbReference type="InterPro" id="IPR028994">
    <property type="entry name" value="Integrin_alpha_N"/>
</dbReference>
<feature type="non-terminal residue" evidence="3">
    <location>
        <position position="1"/>
    </location>
</feature>
<dbReference type="Gene3D" id="1.25.40.10">
    <property type="entry name" value="Tetratricopeptide repeat domain"/>
    <property type="match status" value="1"/>
</dbReference>
<dbReference type="Pfam" id="PF07593">
    <property type="entry name" value="UnbV_ASPIC"/>
    <property type="match status" value="1"/>
</dbReference>
<dbReference type="InterPro" id="IPR011519">
    <property type="entry name" value="UnbV_ASPIC"/>
</dbReference>
<evidence type="ECO:0000313" key="3">
    <source>
        <dbReference type="EMBL" id="SUZ90579.1"/>
    </source>
</evidence>
<dbReference type="EMBL" id="UINC01001905">
    <property type="protein sequence ID" value="SUZ90579.1"/>
    <property type="molecule type" value="Genomic_DNA"/>
</dbReference>
<dbReference type="PANTHER" id="PTHR44103">
    <property type="entry name" value="PROPROTEIN CONVERTASE P"/>
    <property type="match status" value="1"/>
</dbReference>
<reference evidence="3" key="1">
    <citation type="submission" date="2018-05" db="EMBL/GenBank/DDBJ databases">
        <authorList>
            <person name="Lanie J.A."/>
            <person name="Ng W.-L."/>
            <person name="Kazmierczak K.M."/>
            <person name="Andrzejewski T.M."/>
            <person name="Davidsen T.M."/>
            <person name="Wayne K.J."/>
            <person name="Tettelin H."/>
            <person name="Glass J.I."/>
            <person name="Rusch D."/>
            <person name="Podicherti R."/>
            <person name="Tsui H.-C.T."/>
            <person name="Winkler M.E."/>
        </authorList>
    </citation>
    <scope>NUCLEOTIDE SEQUENCE</scope>
</reference>
<dbReference type="Gene3D" id="2.130.10.130">
    <property type="entry name" value="Integrin alpha, N-terminal"/>
    <property type="match status" value="1"/>
</dbReference>
<protein>
    <recommendedName>
        <fullName evidence="2">ASPIC/UnbV domain-containing protein</fullName>
    </recommendedName>
</protein>
<dbReference type="Pfam" id="PF13517">
    <property type="entry name" value="FG-GAP_3"/>
    <property type="match status" value="2"/>
</dbReference>
<dbReference type="SMART" id="SM00028">
    <property type="entry name" value="TPR"/>
    <property type="match status" value="3"/>
</dbReference>
<dbReference type="InterPro" id="IPR019734">
    <property type="entry name" value="TPR_rpt"/>
</dbReference>
<feature type="domain" description="ASPIC/UnbV" evidence="2">
    <location>
        <begin position="605"/>
        <end position="663"/>
    </location>
</feature>
<feature type="non-terminal residue" evidence="3">
    <location>
        <position position="1011"/>
    </location>
</feature>
<gene>
    <name evidence="3" type="ORF">METZ01_LOCUS43433</name>
</gene>
<organism evidence="3">
    <name type="scientific">marine metagenome</name>
    <dbReference type="NCBI Taxonomy" id="408172"/>
    <lineage>
        <taxon>unclassified sequences</taxon>
        <taxon>metagenomes</taxon>
        <taxon>ecological metagenomes</taxon>
    </lineage>
</organism>
<dbReference type="AlphaFoldDB" id="A0A381RI49"/>
<keyword evidence="1" id="KW-0732">Signal</keyword>
<dbReference type="SUPFAM" id="SSF48452">
    <property type="entry name" value="TPR-like"/>
    <property type="match status" value="1"/>
</dbReference>
<dbReference type="PANTHER" id="PTHR44103:SF1">
    <property type="entry name" value="PROPROTEIN CONVERTASE P"/>
    <property type="match status" value="1"/>
</dbReference>
<evidence type="ECO:0000259" key="2">
    <source>
        <dbReference type="Pfam" id="PF07593"/>
    </source>
</evidence>